<reference evidence="5" key="1">
    <citation type="submission" date="2023-03" db="EMBL/GenBank/DDBJ databases">
        <title>Lomoglobus Profundus gen. nov., sp. nov., a novel member of the phylum Verrucomicrobia, isolated from deep-marine sediment of South China Sea.</title>
        <authorList>
            <person name="Ahmad T."/>
            <person name="Ishaq S.E."/>
            <person name="Wang F."/>
        </authorList>
    </citation>
    <scope>NUCLEOTIDE SEQUENCE</scope>
    <source>
        <strain evidence="5">LMO-M01</strain>
    </source>
</reference>
<dbReference type="Proteomes" id="UP001218638">
    <property type="component" value="Chromosome"/>
</dbReference>
<sequence length="169" mass="18081">MSAVVAIASPAHAARQRRWEALEQQRRGKAMDIVHAHVLGSVGANLIPIPVVNSAAIAGLQVTMLRELARYYGKPFDASSARVLVSSLTIGVVDFAVTHTAIAMQFKTLVASIPVVGGLLRHGAWPGVLAGYTYVLGRSCVEHYEAGGDFTKFSQTTWARMPLNPMVGL</sequence>
<dbReference type="KEGG" id="slom:PXH66_02540"/>
<keyword evidence="3" id="KW-1133">Transmembrane helix</keyword>
<dbReference type="EMBL" id="CP119075">
    <property type="protein sequence ID" value="WED65724.1"/>
    <property type="molecule type" value="Genomic_DNA"/>
</dbReference>
<organism evidence="5 6">
    <name type="scientific">Synoicihabitans lomoniglobus</name>
    <dbReference type="NCBI Taxonomy" id="2909285"/>
    <lineage>
        <taxon>Bacteria</taxon>
        <taxon>Pseudomonadati</taxon>
        <taxon>Verrucomicrobiota</taxon>
        <taxon>Opitutia</taxon>
        <taxon>Opitutales</taxon>
        <taxon>Opitutaceae</taxon>
        <taxon>Synoicihabitans</taxon>
    </lineage>
</organism>
<proteinExistence type="predicted"/>
<evidence type="ECO:0000313" key="6">
    <source>
        <dbReference type="Proteomes" id="UP001218638"/>
    </source>
</evidence>
<name>A0AAE9ZYI7_9BACT</name>
<protein>
    <submittedName>
        <fullName evidence="5">DUF697 domain-containing protein</fullName>
    </submittedName>
</protein>
<comment type="subcellular location">
    <subcellularLocation>
        <location evidence="1">Membrane</location>
        <topology evidence="1">Multi-pass membrane protein</topology>
    </subcellularLocation>
</comment>
<keyword evidence="6" id="KW-1185">Reference proteome</keyword>
<accession>A0AAE9ZYI7</accession>
<evidence type="ECO:0000313" key="5">
    <source>
        <dbReference type="EMBL" id="WED65724.1"/>
    </source>
</evidence>
<gene>
    <name evidence="5" type="ORF">PXH66_02540</name>
</gene>
<evidence type="ECO:0000256" key="2">
    <source>
        <dbReference type="ARBA" id="ARBA00022692"/>
    </source>
</evidence>
<dbReference type="Pfam" id="PF05128">
    <property type="entry name" value="DUF697"/>
    <property type="match status" value="1"/>
</dbReference>
<dbReference type="AlphaFoldDB" id="A0AAE9ZYI7"/>
<evidence type="ECO:0000256" key="1">
    <source>
        <dbReference type="ARBA" id="ARBA00004141"/>
    </source>
</evidence>
<evidence type="ECO:0000256" key="3">
    <source>
        <dbReference type="ARBA" id="ARBA00022989"/>
    </source>
</evidence>
<dbReference type="InterPro" id="IPR021147">
    <property type="entry name" value="DUF697"/>
</dbReference>
<dbReference type="GO" id="GO:0016020">
    <property type="term" value="C:membrane"/>
    <property type="evidence" value="ECO:0007669"/>
    <property type="project" value="UniProtKB-SubCell"/>
</dbReference>
<dbReference type="RefSeq" id="WP_330930254.1">
    <property type="nucleotide sequence ID" value="NZ_CP119075.1"/>
</dbReference>
<keyword evidence="2" id="KW-0812">Transmembrane</keyword>
<evidence type="ECO:0000256" key="4">
    <source>
        <dbReference type="ARBA" id="ARBA00023136"/>
    </source>
</evidence>
<keyword evidence="4" id="KW-0472">Membrane</keyword>